<dbReference type="InterPro" id="IPR022412">
    <property type="entry name" value="Quinolinate_PRibosylTrfase_N"/>
</dbReference>
<dbReference type="InterPro" id="IPR002638">
    <property type="entry name" value="Quinolinate_PRibosylTrfase_C"/>
</dbReference>
<dbReference type="Proteomes" id="UP001549167">
    <property type="component" value="Unassembled WGS sequence"/>
</dbReference>
<dbReference type="EMBL" id="JBEPMX010000008">
    <property type="protein sequence ID" value="MET3683729.1"/>
    <property type="molecule type" value="Genomic_DNA"/>
</dbReference>
<evidence type="ECO:0000256" key="8">
    <source>
        <dbReference type="ARBA" id="ARBA00033102"/>
    </source>
</evidence>
<keyword evidence="7 10" id="KW-0808">Transferase</keyword>
<comment type="similarity">
    <text evidence="3 10">Belongs to the NadC/ModD family.</text>
</comment>
<dbReference type="Gene3D" id="3.20.20.70">
    <property type="entry name" value="Aldolase class I"/>
    <property type="match status" value="1"/>
</dbReference>
<evidence type="ECO:0000256" key="1">
    <source>
        <dbReference type="ARBA" id="ARBA00003237"/>
    </source>
</evidence>
<keyword evidence="5" id="KW-0662">Pyridine nucleotide biosynthesis</keyword>
<evidence type="ECO:0000256" key="2">
    <source>
        <dbReference type="ARBA" id="ARBA00004893"/>
    </source>
</evidence>
<evidence type="ECO:0000256" key="5">
    <source>
        <dbReference type="ARBA" id="ARBA00022642"/>
    </source>
</evidence>
<feature type="domain" description="Quinolinate phosphoribosyl transferase C-terminal" evidence="11">
    <location>
        <begin position="109"/>
        <end position="272"/>
    </location>
</feature>
<dbReference type="InterPro" id="IPR004393">
    <property type="entry name" value="NadC"/>
</dbReference>
<gene>
    <name evidence="13" type="ORF">ABID56_001838</name>
</gene>
<name>A0ABV2KVW9_9BACI</name>
<dbReference type="PIRSF" id="PIRSF006250">
    <property type="entry name" value="NadC_ModD"/>
    <property type="match status" value="1"/>
</dbReference>
<dbReference type="PANTHER" id="PTHR32179:SF3">
    <property type="entry name" value="NICOTINATE-NUCLEOTIDE PYROPHOSPHORYLASE [CARBOXYLATING]"/>
    <property type="match status" value="1"/>
</dbReference>
<dbReference type="Pfam" id="PF01729">
    <property type="entry name" value="QRPTase_C"/>
    <property type="match status" value="1"/>
</dbReference>
<dbReference type="InterPro" id="IPR036068">
    <property type="entry name" value="Nicotinate_pribotase-like_C"/>
</dbReference>
<evidence type="ECO:0000256" key="6">
    <source>
        <dbReference type="ARBA" id="ARBA00022676"/>
    </source>
</evidence>
<protein>
    <recommendedName>
        <fullName evidence="4">nicotinate-nucleotide diphosphorylase (carboxylating)</fullName>
        <ecNumber evidence="4">2.4.2.19</ecNumber>
    </recommendedName>
    <alternativeName>
        <fullName evidence="8">Quinolinate phosphoribosyltransferase [decarboxylating]</fullName>
    </alternativeName>
</protein>
<feature type="domain" description="Quinolinate phosphoribosyl transferase N-terminal" evidence="12">
    <location>
        <begin position="22"/>
        <end position="107"/>
    </location>
</feature>
<reference evidence="13 14" key="1">
    <citation type="submission" date="2024-06" db="EMBL/GenBank/DDBJ databases">
        <title>Genomic Encyclopedia of Type Strains, Phase IV (KMG-IV): sequencing the most valuable type-strain genomes for metagenomic binning, comparative biology and taxonomic classification.</title>
        <authorList>
            <person name="Goeker M."/>
        </authorList>
    </citation>
    <scope>NUCLEOTIDE SEQUENCE [LARGE SCALE GENOMIC DNA]</scope>
    <source>
        <strain evidence="13 14">DSM 23520</strain>
    </source>
</reference>
<evidence type="ECO:0000256" key="9">
    <source>
        <dbReference type="ARBA" id="ARBA00047445"/>
    </source>
</evidence>
<evidence type="ECO:0000256" key="7">
    <source>
        <dbReference type="ARBA" id="ARBA00022679"/>
    </source>
</evidence>
<comment type="pathway">
    <text evidence="2">Cofactor biosynthesis; NAD(+) biosynthesis; nicotinate D-ribonucleotide from quinolinate: step 1/1.</text>
</comment>
<dbReference type="InterPro" id="IPR037128">
    <property type="entry name" value="Quinolinate_PRibosylTase_N_sf"/>
</dbReference>
<keyword evidence="6 10" id="KW-0328">Glycosyltransferase</keyword>
<dbReference type="InterPro" id="IPR013785">
    <property type="entry name" value="Aldolase_TIM"/>
</dbReference>
<comment type="caution">
    <text evidence="13">The sequence shown here is derived from an EMBL/GenBank/DDBJ whole genome shotgun (WGS) entry which is preliminary data.</text>
</comment>
<evidence type="ECO:0000256" key="10">
    <source>
        <dbReference type="PIRNR" id="PIRNR006250"/>
    </source>
</evidence>
<evidence type="ECO:0000313" key="14">
    <source>
        <dbReference type="Proteomes" id="UP001549167"/>
    </source>
</evidence>
<evidence type="ECO:0000256" key="3">
    <source>
        <dbReference type="ARBA" id="ARBA00009400"/>
    </source>
</evidence>
<evidence type="ECO:0000256" key="4">
    <source>
        <dbReference type="ARBA" id="ARBA00011944"/>
    </source>
</evidence>
<dbReference type="GO" id="GO:0004514">
    <property type="term" value="F:nicotinate-nucleotide diphosphorylase (carboxylating) activity"/>
    <property type="evidence" value="ECO:0007669"/>
    <property type="project" value="UniProtKB-EC"/>
</dbReference>
<keyword evidence="14" id="KW-1185">Reference proteome</keyword>
<dbReference type="PANTHER" id="PTHR32179">
    <property type="entry name" value="NICOTINATE-NUCLEOTIDE PYROPHOSPHORYLASE [CARBOXYLATING]"/>
    <property type="match status" value="1"/>
</dbReference>
<dbReference type="SUPFAM" id="SSF51690">
    <property type="entry name" value="Nicotinate/Quinolinate PRTase C-terminal domain-like"/>
    <property type="match status" value="1"/>
</dbReference>
<accession>A0ABV2KVW9</accession>
<dbReference type="SUPFAM" id="SSF54675">
    <property type="entry name" value="Nicotinate/Quinolinate PRTase N-terminal domain-like"/>
    <property type="match status" value="1"/>
</dbReference>
<dbReference type="NCBIfam" id="TIGR00078">
    <property type="entry name" value="nadC"/>
    <property type="match status" value="1"/>
</dbReference>
<dbReference type="CDD" id="cd01572">
    <property type="entry name" value="QPRTase"/>
    <property type="match status" value="1"/>
</dbReference>
<organism evidence="13 14">
    <name type="scientific">Alkalibacillus flavidus</name>
    <dbReference type="NCBI Taxonomy" id="546021"/>
    <lineage>
        <taxon>Bacteria</taxon>
        <taxon>Bacillati</taxon>
        <taxon>Bacillota</taxon>
        <taxon>Bacilli</taxon>
        <taxon>Bacillales</taxon>
        <taxon>Bacillaceae</taxon>
        <taxon>Alkalibacillus</taxon>
    </lineage>
</organism>
<sequence>MNEVKLKQLLQEFFIEDIGDGDITSDSIFTRGETGTLTIHAKETGIFCGASIIRAGYELLDSNIDVKQYISDGESLPVNQPIADVSGPISTLLQGERVILNLIQRLSGIATTTQQAVRQLNDPAIKITDTRKTTPGLRMLEKYAVRAGGGFNHRRRLDDAVLIKDNHIAFAGSVKEAIQRARNQAGHTVTIEVEVESKDQLLEAVEANVDVIMLDNTDLYHLVNWLDLIPDSITVELSGGITLDNLSLFRGLTIDAISMGCLTHHVEAVDISAHHKVSKERV</sequence>
<dbReference type="Gene3D" id="3.90.1170.20">
    <property type="entry name" value="Quinolinate phosphoribosyl transferase, N-terminal domain"/>
    <property type="match status" value="1"/>
</dbReference>
<evidence type="ECO:0000313" key="13">
    <source>
        <dbReference type="EMBL" id="MET3683729.1"/>
    </source>
</evidence>
<dbReference type="Pfam" id="PF02749">
    <property type="entry name" value="QRPTase_N"/>
    <property type="match status" value="1"/>
</dbReference>
<comment type="catalytic activity">
    <reaction evidence="9">
        <text>nicotinate beta-D-ribonucleotide + CO2 + diphosphate = quinolinate + 5-phospho-alpha-D-ribose 1-diphosphate + 2 H(+)</text>
        <dbReference type="Rhea" id="RHEA:12733"/>
        <dbReference type="ChEBI" id="CHEBI:15378"/>
        <dbReference type="ChEBI" id="CHEBI:16526"/>
        <dbReference type="ChEBI" id="CHEBI:29959"/>
        <dbReference type="ChEBI" id="CHEBI:33019"/>
        <dbReference type="ChEBI" id="CHEBI:57502"/>
        <dbReference type="ChEBI" id="CHEBI:58017"/>
        <dbReference type="EC" id="2.4.2.19"/>
    </reaction>
</comment>
<evidence type="ECO:0000259" key="11">
    <source>
        <dbReference type="Pfam" id="PF01729"/>
    </source>
</evidence>
<evidence type="ECO:0000259" key="12">
    <source>
        <dbReference type="Pfam" id="PF02749"/>
    </source>
</evidence>
<dbReference type="EC" id="2.4.2.19" evidence="4"/>
<proteinExistence type="inferred from homology"/>
<comment type="function">
    <text evidence="1">Involved in the catabolism of quinolinic acid (QA).</text>
</comment>
<dbReference type="InterPro" id="IPR027277">
    <property type="entry name" value="NadC/ModD"/>
</dbReference>
<dbReference type="RefSeq" id="WP_354220383.1">
    <property type="nucleotide sequence ID" value="NZ_JBEPMX010000008.1"/>
</dbReference>